<accession>A0AAW2Y643</accession>
<dbReference type="CDD" id="cd01647">
    <property type="entry name" value="RT_LTR"/>
    <property type="match status" value="1"/>
</dbReference>
<dbReference type="EMBL" id="JACGWN010000001">
    <property type="protein sequence ID" value="KAL0461262.1"/>
    <property type="molecule type" value="Genomic_DNA"/>
</dbReference>
<proteinExistence type="predicted"/>
<feature type="coiled-coil region" evidence="1">
    <location>
        <begin position="677"/>
        <end position="704"/>
    </location>
</feature>
<dbReference type="PANTHER" id="PTHR48475:SF2">
    <property type="entry name" value="RIBONUCLEASE H"/>
    <property type="match status" value="1"/>
</dbReference>
<evidence type="ECO:0000259" key="3">
    <source>
        <dbReference type="PROSITE" id="PS50879"/>
    </source>
</evidence>
<dbReference type="Gene3D" id="3.30.70.270">
    <property type="match status" value="1"/>
</dbReference>
<dbReference type="SUPFAM" id="SSF53098">
    <property type="entry name" value="Ribonuclease H-like"/>
    <property type="match status" value="1"/>
</dbReference>
<evidence type="ECO:0000256" key="1">
    <source>
        <dbReference type="SAM" id="Coils"/>
    </source>
</evidence>
<dbReference type="InterPro" id="IPR000477">
    <property type="entry name" value="RT_dom"/>
</dbReference>
<dbReference type="InterPro" id="IPR043128">
    <property type="entry name" value="Rev_trsase/Diguanyl_cyclase"/>
</dbReference>
<dbReference type="InterPro" id="IPR043502">
    <property type="entry name" value="DNA/RNA_pol_sf"/>
</dbReference>
<sequence>MAVEGKGLIARPRSWRDTPQRPKSDKFCRFHNDYGTARGTGPYQKKDGDKTSSPERSSREGAKTNLRGQGENDDIPRKGVIRMIAGGPSGGDSHQARKSQVREAHQISIKEVLDMETMEDAPLIQFGRAERSGPQTMHNDALVITAILANYEVGRIFIDSGSSADILFGEAYDQMQLGDVSLEKVNTSLYGFAGEVVHPRGMVSLPLTMGRGTARKTCLLKFLVVDVPSAYNRREEGRDDTQDKAPPSKKGKAPEEKISEATETPAKVQPAEELLNIQIIPGDPDKTTRIGSHLGEEAKKEITLCLQRNADIFAWTPQDLEGIDPQVITHHLNIDPNCKPVKQKKRHFGPEKDKIIQAEVNKLMAAGHIEEIQFSEWLSNVGYHQIMLDPEDRRKLVDKIFRPQIGRNVEVYVDDMLVKSKKAEDHTKDLEETFSVLRKYKLKLNPAKCAFGVQGGRFLGFMVTQRGIEANPLKIKAIIDMKAPTCINELAFEELKAYLSRLPLLVKPSPGDTLYLYLSVTPQVVSSVLVREEGGKQLPIYYVSKVLNGAEGRYTPIEKVALALVVTARRLRPYFLSHPIGVRTNTPLKQTLGKPDTSGRLEQIWLLHVDGSSTTQGSGAGIVITTPQGEDLEFAIKFGFKASNNEAEYEALVIGMRMAHETGARRLLAYSDSQLIVKQVEGAYEAKEENMIQYLQQITDLKAKFHHFQIIQIPREENAKADSLSKLASSLEDCRTRHITMHYLPEARTPLAVQPITTGKIGELPSLSG</sequence>
<keyword evidence="1" id="KW-0175">Coiled coil</keyword>
<dbReference type="InterPro" id="IPR036397">
    <property type="entry name" value="RNaseH_sf"/>
</dbReference>
<feature type="compositionally biased region" description="Basic and acidic residues" evidence="2">
    <location>
        <begin position="44"/>
        <end position="62"/>
    </location>
</feature>
<dbReference type="Pfam" id="PF17919">
    <property type="entry name" value="RT_RNaseH_2"/>
    <property type="match status" value="1"/>
</dbReference>
<reference evidence="4" key="2">
    <citation type="journal article" date="2024" name="Plant">
        <title>Genomic evolution and insights into agronomic trait innovations of Sesamum species.</title>
        <authorList>
            <person name="Miao H."/>
            <person name="Wang L."/>
            <person name="Qu L."/>
            <person name="Liu H."/>
            <person name="Sun Y."/>
            <person name="Le M."/>
            <person name="Wang Q."/>
            <person name="Wei S."/>
            <person name="Zheng Y."/>
            <person name="Lin W."/>
            <person name="Duan Y."/>
            <person name="Cao H."/>
            <person name="Xiong S."/>
            <person name="Wang X."/>
            <person name="Wei L."/>
            <person name="Li C."/>
            <person name="Ma Q."/>
            <person name="Ju M."/>
            <person name="Zhao R."/>
            <person name="Li G."/>
            <person name="Mu C."/>
            <person name="Tian Q."/>
            <person name="Mei H."/>
            <person name="Zhang T."/>
            <person name="Gao T."/>
            <person name="Zhang H."/>
        </authorList>
    </citation>
    <scope>NUCLEOTIDE SEQUENCE</scope>
    <source>
        <strain evidence="4">KEN1</strain>
    </source>
</reference>
<dbReference type="CDD" id="cd09279">
    <property type="entry name" value="RNase_HI_like"/>
    <property type="match status" value="1"/>
</dbReference>
<dbReference type="InterPro" id="IPR002156">
    <property type="entry name" value="RNaseH_domain"/>
</dbReference>
<dbReference type="AlphaFoldDB" id="A0AAW2Y643"/>
<evidence type="ECO:0000313" key="4">
    <source>
        <dbReference type="EMBL" id="KAL0461262.1"/>
    </source>
</evidence>
<dbReference type="Gene3D" id="3.10.20.370">
    <property type="match status" value="1"/>
</dbReference>
<reference evidence="4" key="1">
    <citation type="submission" date="2020-06" db="EMBL/GenBank/DDBJ databases">
        <authorList>
            <person name="Li T."/>
            <person name="Hu X."/>
            <person name="Zhang T."/>
            <person name="Song X."/>
            <person name="Zhang H."/>
            <person name="Dai N."/>
            <person name="Sheng W."/>
            <person name="Hou X."/>
            <person name="Wei L."/>
        </authorList>
    </citation>
    <scope>NUCLEOTIDE SEQUENCE</scope>
    <source>
        <strain evidence="4">KEN1</strain>
        <tissue evidence="4">Leaf</tissue>
    </source>
</reference>
<gene>
    <name evidence="4" type="ORF">Slati_0013800</name>
</gene>
<comment type="caution">
    <text evidence="4">The sequence shown here is derived from an EMBL/GenBank/DDBJ whole genome shotgun (WGS) entry which is preliminary data.</text>
</comment>
<dbReference type="PANTHER" id="PTHR48475">
    <property type="entry name" value="RIBONUCLEASE H"/>
    <property type="match status" value="1"/>
</dbReference>
<name>A0AAW2Y643_9LAMI</name>
<evidence type="ECO:0000256" key="2">
    <source>
        <dbReference type="SAM" id="MobiDB-lite"/>
    </source>
</evidence>
<feature type="domain" description="RNase H type-1" evidence="3">
    <location>
        <begin position="601"/>
        <end position="730"/>
    </location>
</feature>
<feature type="region of interest" description="Disordered" evidence="2">
    <location>
        <begin position="1"/>
        <end position="74"/>
    </location>
</feature>
<dbReference type="InterPro" id="IPR041577">
    <property type="entry name" value="RT_RNaseH_2"/>
</dbReference>
<dbReference type="PROSITE" id="PS50879">
    <property type="entry name" value="RNASE_H_1"/>
    <property type="match status" value="1"/>
</dbReference>
<dbReference type="Gene3D" id="3.30.420.10">
    <property type="entry name" value="Ribonuclease H-like superfamily/Ribonuclease H"/>
    <property type="match status" value="1"/>
</dbReference>
<protein>
    <submittedName>
        <fullName evidence="4">Ribonuclease HI</fullName>
    </submittedName>
</protein>
<feature type="compositionally biased region" description="Basic and acidic residues" evidence="2">
    <location>
        <begin position="233"/>
        <end position="243"/>
    </location>
</feature>
<dbReference type="SUPFAM" id="SSF56672">
    <property type="entry name" value="DNA/RNA polymerases"/>
    <property type="match status" value="1"/>
</dbReference>
<dbReference type="Pfam" id="PF00078">
    <property type="entry name" value="RVT_1"/>
    <property type="match status" value="1"/>
</dbReference>
<dbReference type="InterPro" id="IPR012337">
    <property type="entry name" value="RNaseH-like_sf"/>
</dbReference>
<dbReference type="Gene3D" id="3.10.10.10">
    <property type="entry name" value="HIV Type 1 Reverse Transcriptase, subunit A, domain 1"/>
    <property type="match status" value="1"/>
</dbReference>
<organism evidence="4">
    <name type="scientific">Sesamum latifolium</name>
    <dbReference type="NCBI Taxonomy" id="2727402"/>
    <lineage>
        <taxon>Eukaryota</taxon>
        <taxon>Viridiplantae</taxon>
        <taxon>Streptophyta</taxon>
        <taxon>Embryophyta</taxon>
        <taxon>Tracheophyta</taxon>
        <taxon>Spermatophyta</taxon>
        <taxon>Magnoliopsida</taxon>
        <taxon>eudicotyledons</taxon>
        <taxon>Gunneridae</taxon>
        <taxon>Pentapetalae</taxon>
        <taxon>asterids</taxon>
        <taxon>lamiids</taxon>
        <taxon>Lamiales</taxon>
        <taxon>Pedaliaceae</taxon>
        <taxon>Sesamum</taxon>
    </lineage>
</organism>
<dbReference type="Pfam" id="PF13456">
    <property type="entry name" value="RVT_3"/>
    <property type="match status" value="1"/>
</dbReference>
<dbReference type="GO" id="GO:0004523">
    <property type="term" value="F:RNA-DNA hybrid ribonuclease activity"/>
    <property type="evidence" value="ECO:0007669"/>
    <property type="project" value="InterPro"/>
</dbReference>
<feature type="region of interest" description="Disordered" evidence="2">
    <location>
        <begin position="233"/>
        <end position="267"/>
    </location>
</feature>
<feature type="compositionally biased region" description="Basic and acidic residues" evidence="2">
    <location>
        <begin position="14"/>
        <end position="32"/>
    </location>
</feature>
<dbReference type="GO" id="GO:0003676">
    <property type="term" value="F:nucleic acid binding"/>
    <property type="evidence" value="ECO:0007669"/>
    <property type="project" value="InterPro"/>
</dbReference>